<feature type="compositionally biased region" description="Low complexity" evidence="1">
    <location>
        <begin position="396"/>
        <end position="417"/>
    </location>
</feature>
<feature type="compositionally biased region" description="Low complexity" evidence="1">
    <location>
        <begin position="597"/>
        <end position="614"/>
    </location>
</feature>
<feature type="region of interest" description="Disordered" evidence="1">
    <location>
        <begin position="21"/>
        <end position="44"/>
    </location>
</feature>
<accession>A0A9W6ZND3</accession>
<sequence>MNKTAQSKLSLIMNNNSHYNAPTKQMEVHPNNHRNRNRAPLKPKQTFSPLVAKKMQEARQSSAALASKYSNGLVTPTNSYGNNSPNQRPSLLNPDGSPRTKTRRFNMGMIRKVNKFNVLVGEMKNKATEESMKKTKAAIHVTLDDSTLSIFKRLDINHERPAGTKPSASRKQIGQPKHVLTSQEHAKIASNLAFKYTRDAYKLQSFAALQADRVRLEQLKKKEEEEDMHRMRTMLIASHHQEHHEDTIAESDSEDDDSDDSPKNLRRFTRSPTNPGGRKREASSLLTLQSPLQRSRSIRRSRPSGSFRSVSPSSILDSDDDSDDSELGVYRNHQSPENASRRRTTVVQNGRVQIKSVTSDSSSPKRSSRGLGSMSPKAHLRQSISQATSPVPPPRSLSISPTPSSSNRLLSSPKLNSPKPPLHRGGSHQSVLQKGGSNRSLSSVKFATGGERGSSPNRSLSPGPPTRSISFERGESSPTRETIHRGTRNKSMSRAAAAVINKLSPTLPNRSVSFKRGDNNNNNTEDPNSPRSLRNTNLRMYVTRKSVLDDYDSSSEDSFDKEMREDDEKKGVFTPVRQSRKTFRHHDSDSDDDSDEFGLSSLDGSQGSDSSGNSLMLDLDIAQARIVHKQEVAEAAKEEKERTERNKRRKRKADPIECGKERAVALPHAQLSDGWVETFAENITPLVRNIDFSHNPISKLASTALFASLTLHLKNLKLVGVDLSHSADALAKWLGDSDSCTVMRVNLSETKLSNKSIKTLCEAIAHTGTVTALDLSSNNISTVGCKSIAKMIANLHIQHLSLAWNKIEGSALAPLCKALQKKSTILSLDLSWNSIGTFPTPNPTSVEGMNALCQFISHTDTLFHFNLSANKFSEVDVKKLSEVLDANHTICGFHFDKNPHGHVDPKGYLHVISDHNEEGKLTHPSQLSGHVHEGYSGSTCWCCGQWVEAEFEFTQPYVNEDDLEDVYLRLSCDGFRKDKMDYVGNRRWSKFRMVPRITLTYNFCIQKGDFESNVYSPDQAKCFDSTAPTSTVNYVSLEDLQIACADVPFEKHYDAALCGGTSDNVIWPFFGTVLPMNLTHHHSDPRSGGWEAVEKKDNWCLDSSKLFGLRKKQNPCNSYWDIDALVTKAFANDWNLLKAKFGRMKISEPQIKDIGLLISKHYRRFINLYKRNVVLARSATFSLSMIGFEQFLTSCDILAGLVKKRDIDRIFISTMAEKTHSQLDTGSPKNPRRSIHAVNGLDRWEFFEALVRVAQLKYGYGNMEETFAAFKRLFLEHLRYALYVDPDDFRKEHLYTSECEGVLAIHNHNLHTIFNHYCSISSSAFGRLMKIEEFHQMVEESKLVDNGKISHDQASVCFMESKFTNADELKNNRHTMLTFMDFLEVICRMAFVVDHNKGSPHLSDFGEIAQEVQKRHQRRGWLIDSFQKSLVVGLREANTQFKRTLKIVFNDEDEIMKRCALVLQKAVRSWKARRRALRLSMAKEMHIDVSDLGIL</sequence>
<dbReference type="PANTHER" id="PTHR24114">
    <property type="entry name" value="LEUCINE RICH REPEAT FAMILY PROTEIN"/>
    <property type="match status" value="1"/>
</dbReference>
<evidence type="ECO:0000313" key="2">
    <source>
        <dbReference type="EMBL" id="GMH57854.1"/>
    </source>
</evidence>
<feature type="region of interest" description="Disordered" evidence="1">
    <location>
        <begin position="238"/>
        <end position="537"/>
    </location>
</feature>
<evidence type="ECO:0000313" key="3">
    <source>
        <dbReference type="Proteomes" id="UP001162640"/>
    </source>
</evidence>
<proteinExistence type="predicted"/>
<feature type="compositionally biased region" description="Low complexity" evidence="1">
    <location>
        <begin position="303"/>
        <end position="316"/>
    </location>
</feature>
<feature type="compositionally biased region" description="Polar residues" evidence="1">
    <location>
        <begin position="524"/>
        <end position="537"/>
    </location>
</feature>
<feature type="compositionally biased region" description="Acidic residues" evidence="1">
    <location>
        <begin position="248"/>
        <end position="259"/>
    </location>
</feature>
<dbReference type="InterPro" id="IPR052394">
    <property type="entry name" value="LRR-containing"/>
</dbReference>
<feature type="compositionally biased region" description="Polar residues" evidence="1">
    <location>
        <begin position="427"/>
        <end position="445"/>
    </location>
</feature>
<comment type="caution">
    <text evidence="2">The sequence shown here is derived from an EMBL/GenBank/DDBJ whole genome shotgun (WGS) entry which is preliminary data.</text>
</comment>
<dbReference type="PANTHER" id="PTHR24114:SF2">
    <property type="entry name" value="F-BOX DOMAIN-CONTAINING PROTEIN-RELATED"/>
    <property type="match status" value="1"/>
</dbReference>
<feature type="region of interest" description="Disordered" evidence="1">
    <location>
        <begin position="549"/>
        <end position="614"/>
    </location>
</feature>
<dbReference type="Gene3D" id="1.10.238.10">
    <property type="entry name" value="EF-hand"/>
    <property type="match status" value="1"/>
</dbReference>
<dbReference type="InterPro" id="IPR001611">
    <property type="entry name" value="Leu-rich_rpt"/>
</dbReference>
<feature type="compositionally biased region" description="Acidic residues" evidence="1">
    <location>
        <begin position="317"/>
        <end position="326"/>
    </location>
</feature>
<name>A0A9W6ZND3_9STRA</name>
<gene>
    <name evidence="2" type="ORF">TL16_g02483</name>
</gene>
<dbReference type="SMART" id="SM00368">
    <property type="entry name" value="LRR_RI"/>
    <property type="match status" value="4"/>
</dbReference>
<evidence type="ECO:0000256" key="1">
    <source>
        <dbReference type="SAM" id="MobiDB-lite"/>
    </source>
</evidence>
<dbReference type="InterPro" id="IPR011992">
    <property type="entry name" value="EF-hand-dom_pair"/>
</dbReference>
<feature type="compositionally biased region" description="Polar residues" evidence="1">
    <location>
        <begin position="74"/>
        <end position="90"/>
    </location>
</feature>
<feature type="region of interest" description="Disordered" evidence="1">
    <location>
        <begin position="632"/>
        <end position="656"/>
    </location>
</feature>
<feature type="compositionally biased region" description="Basic residues" evidence="1">
    <location>
        <begin position="31"/>
        <end position="41"/>
    </location>
</feature>
<feature type="region of interest" description="Disordered" evidence="1">
    <location>
        <begin position="158"/>
        <end position="179"/>
    </location>
</feature>
<dbReference type="SUPFAM" id="SSF52047">
    <property type="entry name" value="RNI-like"/>
    <property type="match status" value="1"/>
</dbReference>
<feature type="compositionally biased region" description="Basic and acidic residues" evidence="1">
    <location>
        <begin position="558"/>
        <end position="571"/>
    </location>
</feature>
<dbReference type="InterPro" id="IPR032675">
    <property type="entry name" value="LRR_dom_sf"/>
</dbReference>
<dbReference type="Gene3D" id="3.80.10.10">
    <property type="entry name" value="Ribonuclease Inhibitor"/>
    <property type="match status" value="1"/>
</dbReference>
<protein>
    <submittedName>
        <fullName evidence="2">Uncharacterized protein</fullName>
    </submittedName>
</protein>
<dbReference type="Pfam" id="PF13516">
    <property type="entry name" value="LRR_6"/>
    <property type="match status" value="2"/>
</dbReference>
<dbReference type="Proteomes" id="UP001162640">
    <property type="component" value="Unassembled WGS sequence"/>
</dbReference>
<feature type="compositionally biased region" description="Polar residues" evidence="1">
    <location>
        <begin position="503"/>
        <end position="512"/>
    </location>
</feature>
<feature type="region of interest" description="Disordered" evidence="1">
    <location>
        <begin position="74"/>
        <end position="103"/>
    </location>
</feature>
<reference evidence="3" key="1">
    <citation type="journal article" date="2023" name="Commun. Biol.">
        <title>Genome analysis of Parmales, the sister group of diatoms, reveals the evolutionary specialization of diatoms from phago-mixotrophs to photoautotrophs.</title>
        <authorList>
            <person name="Ban H."/>
            <person name="Sato S."/>
            <person name="Yoshikawa S."/>
            <person name="Yamada K."/>
            <person name="Nakamura Y."/>
            <person name="Ichinomiya M."/>
            <person name="Sato N."/>
            <person name="Blanc-Mathieu R."/>
            <person name="Endo H."/>
            <person name="Kuwata A."/>
            <person name="Ogata H."/>
        </authorList>
    </citation>
    <scope>NUCLEOTIDE SEQUENCE [LARGE SCALE GENOMIC DNA]</scope>
</reference>
<organism evidence="2 3">
    <name type="scientific">Triparma laevis f. inornata</name>
    <dbReference type="NCBI Taxonomy" id="1714386"/>
    <lineage>
        <taxon>Eukaryota</taxon>
        <taxon>Sar</taxon>
        <taxon>Stramenopiles</taxon>
        <taxon>Ochrophyta</taxon>
        <taxon>Bolidophyceae</taxon>
        <taxon>Parmales</taxon>
        <taxon>Triparmaceae</taxon>
        <taxon>Triparma</taxon>
    </lineage>
</organism>
<feature type="compositionally biased region" description="Basic and acidic residues" evidence="1">
    <location>
        <begin position="632"/>
        <end position="644"/>
    </location>
</feature>
<feature type="compositionally biased region" description="Low complexity" evidence="1">
    <location>
        <begin position="355"/>
        <end position="373"/>
    </location>
</feature>
<dbReference type="EMBL" id="BLQM01000060">
    <property type="protein sequence ID" value="GMH57854.1"/>
    <property type="molecule type" value="Genomic_DNA"/>
</dbReference>
<dbReference type="SUPFAM" id="SSF47473">
    <property type="entry name" value="EF-hand"/>
    <property type="match status" value="1"/>
</dbReference>